<dbReference type="Proteomes" id="UP000821865">
    <property type="component" value="Chromosome 6"/>
</dbReference>
<dbReference type="EMBL" id="CM023475">
    <property type="protein sequence ID" value="KAH7944804.1"/>
    <property type="molecule type" value="Genomic_DNA"/>
</dbReference>
<organism evidence="1 2">
    <name type="scientific">Dermacentor silvarum</name>
    <name type="common">Tick</name>
    <dbReference type="NCBI Taxonomy" id="543639"/>
    <lineage>
        <taxon>Eukaryota</taxon>
        <taxon>Metazoa</taxon>
        <taxon>Ecdysozoa</taxon>
        <taxon>Arthropoda</taxon>
        <taxon>Chelicerata</taxon>
        <taxon>Arachnida</taxon>
        <taxon>Acari</taxon>
        <taxon>Parasitiformes</taxon>
        <taxon>Ixodida</taxon>
        <taxon>Ixodoidea</taxon>
        <taxon>Ixodidae</taxon>
        <taxon>Rhipicephalinae</taxon>
        <taxon>Dermacentor</taxon>
    </lineage>
</organism>
<evidence type="ECO:0000313" key="2">
    <source>
        <dbReference type="Proteomes" id="UP000821865"/>
    </source>
</evidence>
<evidence type="ECO:0000313" key="1">
    <source>
        <dbReference type="EMBL" id="KAH7944804.1"/>
    </source>
</evidence>
<proteinExistence type="predicted"/>
<keyword evidence="2" id="KW-1185">Reference proteome</keyword>
<accession>A0ACB8CIZ1</accession>
<sequence length="533" mass="59925">MPSGSQFRSLENCIRKATPRPEDAPVPPSPRDVPDRPARRTTNEEREERGVELDAPFLPTEECGCCDDECPVGYASPLEAAKKGHREKIVYVPCIVPSKEKPDYLAVVCVDHHSPDFCKVIYRLSMPHKGDELHHMNWNTCSSCYGKPNKRRNRLILPCLNSDRVYVVDLSHNIRKPTLLKVVEPEEMHALGLATPHTPHCLADGNVMISTMGNPDGSAKGCFFVLDGSTLTLRNVCAPPCKCAAFGYDYWYQPRHNVMISSQWGAPSAFKKGFDMKDVEDGKYGTHIDVWDWPGVVLQKSLDLGPEGLMPLEVRFLHNPEASEGYVGCALGSTVWRFFKDQEGSWSVEKVITIPTKKVKGWILEDMPAVITDILISLDDRYLYFVCWIHGDIRQYDITDTRHPKLVGQVFTGGCIYRGGPVTVLHDEELKEQPERCVIKGKAVRGAAQMLQLSLDGKRLYATTSLYSAWDKQFYPELYEKGAMMLRVDVDNKNGGLCIDREFLVDFGEEPEGPVLAHEMRFPGGDSTSDIWL</sequence>
<gene>
    <name evidence="1" type="ORF">HPB49_000745</name>
</gene>
<protein>
    <submittedName>
        <fullName evidence="1">Uncharacterized protein</fullName>
    </submittedName>
</protein>
<name>A0ACB8CIZ1_DERSI</name>
<reference evidence="1" key="1">
    <citation type="submission" date="2020-05" db="EMBL/GenBank/DDBJ databases">
        <title>Large-scale comparative analyses of tick genomes elucidate their genetic diversity and vector capacities.</title>
        <authorList>
            <person name="Jia N."/>
            <person name="Wang J."/>
            <person name="Shi W."/>
            <person name="Du L."/>
            <person name="Sun Y."/>
            <person name="Zhan W."/>
            <person name="Jiang J."/>
            <person name="Wang Q."/>
            <person name="Zhang B."/>
            <person name="Ji P."/>
            <person name="Sakyi L.B."/>
            <person name="Cui X."/>
            <person name="Yuan T."/>
            <person name="Jiang B."/>
            <person name="Yang W."/>
            <person name="Lam T.T.-Y."/>
            <person name="Chang Q."/>
            <person name="Ding S."/>
            <person name="Wang X."/>
            <person name="Zhu J."/>
            <person name="Ruan X."/>
            <person name="Zhao L."/>
            <person name="Wei J."/>
            <person name="Que T."/>
            <person name="Du C."/>
            <person name="Cheng J."/>
            <person name="Dai P."/>
            <person name="Han X."/>
            <person name="Huang E."/>
            <person name="Gao Y."/>
            <person name="Liu J."/>
            <person name="Shao H."/>
            <person name="Ye R."/>
            <person name="Li L."/>
            <person name="Wei W."/>
            <person name="Wang X."/>
            <person name="Wang C."/>
            <person name="Yang T."/>
            <person name="Huo Q."/>
            <person name="Li W."/>
            <person name="Guo W."/>
            <person name="Chen H."/>
            <person name="Zhou L."/>
            <person name="Ni X."/>
            <person name="Tian J."/>
            <person name="Zhou Y."/>
            <person name="Sheng Y."/>
            <person name="Liu T."/>
            <person name="Pan Y."/>
            <person name="Xia L."/>
            <person name="Li J."/>
            <person name="Zhao F."/>
            <person name="Cao W."/>
        </authorList>
    </citation>
    <scope>NUCLEOTIDE SEQUENCE</scope>
    <source>
        <strain evidence="1">Dsil-2018</strain>
    </source>
</reference>
<comment type="caution">
    <text evidence="1">The sequence shown here is derived from an EMBL/GenBank/DDBJ whole genome shotgun (WGS) entry which is preliminary data.</text>
</comment>